<keyword evidence="9" id="KW-0012">Acyltransferase</keyword>
<evidence type="ECO:0000256" key="1">
    <source>
        <dbReference type="ARBA" id="ARBA00004123"/>
    </source>
</evidence>
<evidence type="ECO:0000256" key="4">
    <source>
        <dbReference type="ARBA" id="ARBA00012950"/>
    </source>
</evidence>
<dbReference type="InterPro" id="IPR000182">
    <property type="entry name" value="GNAT_dom"/>
</dbReference>
<reference evidence="14" key="1">
    <citation type="submission" date="2016-09" db="EMBL/GenBank/DDBJ databases">
        <authorList>
            <person name="Jeantristanb JTB J.-T."/>
            <person name="Ricardo R."/>
        </authorList>
    </citation>
    <scope>NUCLEOTIDE SEQUENCE [LARGE SCALE GENOMIC DNA]</scope>
</reference>
<dbReference type="GO" id="GO:0005737">
    <property type="term" value="C:cytoplasm"/>
    <property type="evidence" value="ECO:0007669"/>
    <property type="project" value="UniProtKB-SubCell"/>
</dbReference>
<evidence type="ECO:0000313" key="14">
    <source>
        <dbReference type="Proteomes" id="UP000198372"/>
    </source>
</evidence>
<dbReference type="GO" id="GO:0010485">
    <property type="term" value="F:histone H4 acetyltransferase activity"/>
    <property type="evidence" value="ECO:0007669"/>
    <property type="project" value="InterPro"/>
</dbReference>
<comment type="similarity">
    <text evidence="3">Belongs to the acetyltransferase family. NAA40 subfamily.</text>
</comment>
<comment type="catalytic activity">
    <reaction evidence="10">
        <text>N-terminal L-seryl-[histone H2A] + acetyl-CoA = N-terminal N(alpha)-acetyl-L-seryl-[histone H2A] + CoA + H(+)</text>
        <dbReference type="Rhea" id="RHEA:50600"/>
        <dbReference type="Rhea" id="RHEA-COMP:12742"/>
        <dbReference type="Rhea" id="RHEA-COMP:12744"/>
        <dbReference type="ChEBI" id="CHEBI:15378"/>
        <dbReference type="ChEBI" id="CHEBI:57287"/>
        <dbReference type="ChEBI" id="CHEBI:57288"/>
        <dbReference type="ChEBI" id="CHEBI:64738"/>
        <dbReference type="ChEBI" id="CHEBI:83690"/>
        <dbReference type="EC" id="2.3.1.257"/>
    </reaction>
</comment>
<evidence type="ECO:0000256" key="6">
    <source>
        <dbReference type="ARBA" id="ARBA00022490"/>
    </source>
</evidence>
<evidence type="ECO:0000256" key="8">
    <source>
        <dbReference type="ARBA" id="ARBA00023242"/>
    </source>
</evidence>
<organism evidence="13 14">
    <name type="scientific">Microbotryum intermedium</name>
    <dbReference type="NCBI Taxonomy" id="269621"/>
    <lineage>
        <taxon>Eukaryota</taxon>
        <taxon>Fungi</taxon>
        <taxon>Dikarya</taxon>
        <taxon>Basidiomycota</taxon>
        <taxon>Pucciniomycotina</taxon>
        <taxon>Microbotryomycetes</taxon>
        <taxon>Microbotryales</taxon>
        <taxon>Microbotryaceae</taxon>
        <taxon>Microbotryum</taxon>
    </lineage>
</organism>
<dbReference type="PANTHER" id="PTHR20531">
    <property type="entry name" value="N-ALPHA-ACETYLTRANSFERASE 40"/>
    <property type="match status" value="1"/>
</dbReference>
<evidence type="ECO:0000256" key="3">
    <source>
        <dbReference type="ARBA" id="ARBA00008870"/>
    </source>
</evidence>
<dbReference type="STRING" id="269621.A0A238F314"/>
<evidence type="ECO:0000256" key="7">
    <source>
        <dbReference type="ARBA" id="ARBA00022679"/>
    </source>
</evidence>
<dbReference type="OrthoDB" id="424551at2759"/>
<dbReference type="AlphaFoldDB" id="A0A238F314"/>
<dbReference type="GO" id="GO:0043998">
    <property type="term" value="F:histone H2A acetyltransferase activity"/>
    <property type="evidence" value="ECO:0007669"/>
    <property type="project" value="InterPro"/>
</dbReference>
<dbReference type="EC" id="2.3.1.257" evidence="4"/>
<keyword evidence="8" id="KW-0539">Nucleus</keyword>
<gene>
    <name evidence="13" type="ORF">BQ2448_651</name>
</gene>
<dbReference type="InterPro" id="IPR016181">
    <property type="entry name" value="Acyl_CoA_acyltransferase"/>
</dbReference>
<keyword evidence="7" id="KW-0808">Transferase</keyword>
<evidence type="ECO:0000256" key="11">
    <source>
        <dbReference type="ARBA" id="ARBA00049524"/>
    </source>
</evidence>
<evidence type="ECO:0000313" key="13">
    <source>
        <dbReference type="EMBL" id="SCV68530.1"/>
    </source>
</evidence>
<feature type="domain" description="N-acetyltransferase" evidence="12">
    <location>
        <begin position="41"/>
        <end position="195"/>
    </location>
</feature>
<name>A0A238F314_9BASI</name>
<dbReference type="Proteomes" id="UP000198372">
    <property type="component" value="Unassembled WGS sequence"/>
</dbReference>
<evidence type="ECO:0000256" key="2">
    <source>
        <dbReference type="ARBA" id="ARBA00004496"/>
    </source>
</evidence>
<comment type="subcellular location">
    <subcellularLocation>
        <location evidence="2">Cytoplasm</location>
    </subcellularLocation>
    <subcellularLocation>
        <location evidence="1">Nucleus</location>
    </subcellularLocation>
</comment>
<evidence type="ECO:0000256" key="5">
    <source>
        <dbReference type="ARBA" id="ARBA00015043"/>
    </source>
</evidence>
<proteinExistence type="inferred from homology"/>
<dbReference type="EMBL" id="FMSP01000003">
    <property type="protein sequence ID" value="SCV68530.1"/>
    <property type="molecule type" value="Genomic_DNA"/>
</dbReference>
<comment type="catalytic activity">
    <reaction evidence="11">
        <text>N-terminal L-seryl-[histone H4] + acetyl-CoA = N-terminal N(alpha)-acetyl-L-seryl-[histone H4] + CoA + H(+)</text>
        <dbReference type="Rhea" id="RHEA:50596"/>
        <dbReference type="Rhea" id="RHEA-COMP:12740"/>
        <dbReference type="Rhea" id="RHEA-COMP:12743"/>
        <dbReference type="ChEBI" id="CHEBI:15378"/>
        <dbReference type="ChEBI" id="CHEBI:57287"/>
        <dbReference type="ChEBI" id="CHEBI:57288"/>
        <dbReference type="ChEBI" id="CHEBI:64738"/>
        <dbReference type="ChEBI" id="CHEBI:83690"/>
        <dbReference type="EC" id="2.3.1.257"/>
    </reaction>
</comment>
<protein>
    <recommendedName>
        <fullName evidence="5">N-alpha-acetyltransferase 40</fullName>
        <ecNumber evidence="4">2.3.1.257</ecNumber>
    </recommendedName>
</protein>
<evidence type="ECO:0000256" key="10">
    <source>
        <dbReference type="ARBA" id="ARBA00047821"/>
    </source>
</evidence>
<dbReference type="PANTHER" id="PTHR20531:SF1">
    <property type="entry name" value="N-ALPHA-ACETYLTRANSFERASE 40"/>
    <property type="match status" value="1"/>
</dbReference>
<dbReference type="GO" id="GO:0005634">
    <property type="term" value="C:nucleus"/>
    <property type="evidence" value="ECO:0007669"/>
    <property type="project" value="UniProtKB-SubCell"/>
</dbReference>
<keyword evidence="6" id="KW-0963">Cytoplasm</keyword>
<dbReference type="Pfam" id="PF00583">
    <property type="entry name" value="Acetyltransf_1"/>
    <property type="match status" value="1"/>
</dbReference>
<sequence>MLKSKLVLNFPHHQLQASLRDSTKVAIEVYTAVSLPIRIKTWIWDLYEKNMESLLSSSEEGFDPFAKRKELFHAESRIVVLRAMDQSPIATSSEDLVGFSIFRFDTETAHDTRLADVLYCYELQIDPSRRRTGAAKLLMDCLARIAKDWRMDKVMLTCLKSNQEALAFYESQGYINDEIDPSFSRPEVDYRILSRVV</sequence>
<keyword evidence="14" id="KW-1185">Reference proteome</keyword>
<evidence type="ECO:0000256" key="9">
    <source>
        <dbReference type="ARBA" id="ARBA00023315"/>
    </source>
</evidence>
<dbReference type="InterPro" id="IPR039949">
    <property type="entry name" value="NAA40"/>
</dbReference>
<dbReference type="GO" id="GO:1990189">
    <property type="term" value="F:protein N-terminal-serine acetyltransferase activity"/>
    <property type="evidence" value="ECO:0007669"/>
    <property type="project" value="UniProtKB-EC"/>
</dbReference>
<dbReference type="CDD" id="cd04301">
    <property type="entry name" value="NAT_SF"/>
    <property type="match status" value="1"/>
</dbReference>
<dbReference type="Gene3D" id="3.40.630.30">
    <property type="match status" value="1"/>
</dbReference>
<evidence type="ECO:0000259" key="12">
    <source>
        <dbReference type="PROSITE" id="PS51186"/>
    </source>
</evidence>
<accession>A0A238F314</accession>
<dbReference type="PROSITE" id="PS51186">
    <property type="entry name" value="GNAT"/>
    <property type="match status" value="1"/>
</dbReference>
<dbReference type="SUPFAM" id="SSF55729">
    <property type="entry name" value="Acyl-CoA N-acyltransferases (Nat)"/>
    <property type="match status" value="1"/>
</dbReference>